<evidence type="ECO:0000313" key="6">
    <source>
        <dbReference type="Proteomes" id="UP000504637"/>
    </source>
</evidence>
<evidence type="ECO:0000313" key="7">
    <source>
        <dbReference type="RefSeq" id="XP_033463947.1"/>
    </source>
</evidence>
<keyword evidence="6" id="KW-1185">Reference proteome</keyword>
<dbReference type="PANTHER" id="PTHR10720:SF0">
    <property type="entry name" value="HEME OXYGENASE"/>
    <property type="match status" value="1"/>
</dbReference>
<dbReference type="RefSeq" id="XP_033463947.1">
    <property type="nucleotide sequence ID" value="XM_033600550.1"/>
</dbReference>
<dbReference type="Pfam" id="PF01126">
    <property type="entry name" value="Heme_oxygenase"/>
    <property type="match status" value="1"/>
</dbReference>
<evidence type="ECO:0000256" key="2">
    <source>
        <dbReference type="ARBA" id="ARBA00022723"/>
    </source>
</evidence>
<evidence type="ECO:0000256" key="1">
    <source>
        <dbReference type="ARBA" id="ARBA00022617"/>
    </source>
</evidence>
<feature type="non-terminal residue" evidence="7">
    <location>
        <position position="291"/>
    </location>
</feature>
<name>A0A6J3MG02_9PEZI</name>
<accession>A0A6J3MG02</accession>
<dbReference type="AlphaFoldDB" id="A0A6J3MG02"/>
<dbReference type="GO" id="GO:0004392">
    <property type="term" value="F:heme oxygenase (decyclizing) activity"/>
    <property type="evidence" value="ECO:0007669"/>
    <property type="project" value="InterPro"/>
</dbReference>
<reference evidence="7" key="2">
    <citation type="submission" date="2020-04" db="EMBL/GenBank/DDBJ databases">
        <authorList>
            <consortium name="NCBI Genome Project"/>
        </authorList>
    </citation>
    <scope>NUCLEOTIDE SEQUENCE</scope>
    <source>
        <strain evidence="7">CBS 342.82</strain>
    </source>
</reference>
<keyword evidence="3" id="KW-0408">Iron</keyword>
<feature type="non-terminal residue" evidence="7">
    <location>
        <position position="1"/>
    </location>
</feature>
<reference evidence="7" key="1">
    <citation type="submission" date="2020-01" db="EMBL/GenBank/DDBJ databases">
        <authorList>
            <consortium name="DOE Joint Genome Institute"/>
            <person name="Haridas S."/>
            <person name="Albert R."/>
            <person name="Binder M."/>
            <person name="Bloem J."/>
            <person name="Labutti K."/>
            <person name="Salamov A."/>
            <person name="Andreopoulos B."/>
            <person name="Baker S.E."/>
            <person name="Barry K."/>
            <person name="Bills G."/>
            <person name="Bluhm B.H."/>
            <person name="Cannon C."/>
            <person name="Castanera R."/>
            <person name="Culley D.E."/>
            <person name="Daum C."/>
            <person name="Ezra D."/>
            <person name="Gonzalez J.B."/>
            <person name="Henrissat B."/>
            <person name="Kuo A."/>
            <person name="Liang C."/>
            <person name="Lipzen A."/>
            <person name="Lutzoni F."/>
            <person name="Magnuson J."/>
            <person name="Mondo S."/>
            <person name="Nolan M."/>
            <person name="Ohm R."/>
            <person name="Pangilinan J."/>
            <person name="Park H.-J."/>
            <person name="Ramirez L."/>
            <person name="Alfaro M."/>
            <person name="Sun H."/>
            <person name="Tritt A."/>
            <person name="Yoshinaga Y."/>
            <person name="Zwiers L.-H."/>
            <person name="Turgeon B.G."/>
            <person name="Goodwin S.B."/>
            <person name="Spatafora J.W."/>
            <person name="Crous P.W."/>
            <person name="Grigoriev I.V."/>
        </authorList>
    </citation>
    <scope>NUCLEOTIDE SEQUENCE</scope>
    <source>
        <strain evidence="7">CBS 342.82</strain>
    </source>
</reference>
<feature type="region of interest" description="Disordered" evidence="4">
    <location>
        <begin position="195"/>
        <end position="223"/>
    </location>
</feature>
<keyword evidence="2" id="KW-0479">Metal-binding</keyword>
<sequence>PSPPSTPDAAGNATLSALINTATRKHHTDLNRLITTRLPLSLPPHQTTPLVLSRGLVPFLRIILLFEQEWELLARHVEHNLSHPSSSPRYKDLPPQAALHAQELRTWITALRPEGLVRTPRIKSDLHHLHRVAGKHAYATVPLGDPWADRMRAQVRRKPHLFIAFAWVFYMAIFSGGRWIRARFASVGPEFWLEGRASPSPSPSSSSIARDDGGSTKTTTTTESLPGFTFFSFDGEQDGEDVKAEFKARLLEAETLLSEEERREVVEMARELFQRNILLVGELDRMFLREK</sequence>
<dbReference type="GO" id="GO:0006788">
    <property type="term" value="P:heme oxidation"/>
    <property type="evidence" value="ECO:0007669"/>
    <property type="project" value="InterPro"/>
</dbReference>
<keyword evidence="5" id="KW-0812">Transmembrane</keyword>
<dbReference type="InterPro" id="IPR002051">
    <property type="entry name" value="Haem_Oase"/>
</dbReference>
<proteinExistence type="predicted"/>
<dbReference type="GeneID" id="54358350"/>
<dbReference type="SUPFAM" id="SSF48613">
    <property type="entry name" value="Heme oxygenase-like"/>
    <property type="match status" value="1"/>
</dbReference>
<evidence type="ECO:0000256" key="5">
    <source>
        <dbReference type="SAM" id="Phobius"/>
    </source>
</evidence>
<keyword evidence="1" id="KW-0349">Heme</keyword>
<dbReference type="InterPro" id="IPR016053">
    <property type="entry name" value="Haem_Oase-like"/>
</dbReference>
<keyword evidence="5" id="KW-1133">Transmembrane helix</keyword>
<organism evidence="7">
    <name type="scientific">Dissoconium aciculare CBS 342.82</name>
    <dbReference type="NCBI Taxonomy" id="1314786"/>
    <lineage>
        <taxon>Eukaryota</taxon>
        <taxon>Fungi</taxon>
        <taxon>Dikarya</taxon>
        <taxon>Ascomycota</taxon>
        <taxon>Pezizomycotina</taxon>
        <taxon>Dothideomycetes</taxon>
        <taxon>Dothideomycetidae</taxon>
        <taxon>Mycosphaerellales</taxon>
        <taxon>Dissoconiaceae</taxon>
        <taxon>Dissoconium</taxon>
    </lineage>
</organism>
<protein>
    <submittedName>
        <fullName evidence="7">Heme oxygenase-like protein</fullName>
    </submittedName>
</protein>
<evidence type="ECO:0000256" key="3">
    <source>
        <dbReference type="ARBA" id="ARBA00023004"/>
    </source>
</evidence>
<evidence type="ECO:0000256" key="4">
    <source>
        <dbReference type="SAM" id="MobiDB-lite"/>
    </source>
</evidence>
<feature type="transmembrane region" description="Helical" evidence="5">
    <location>
        <begin position="160"/>
        <end position="180"/>
    </location>
</feature>
<dbReference type="Gene3D" id="1.20.910.10">
    <property type="entry name" value="Heme oxygenase-like"/>
    <property type="match status" value="1"/>
</dbReference>
<reference evidence="7" key="3">
    <citation type="submission" date="2025-08" db="UniProtKB">
        <authorList>
            <consortium name="RefSeq"/>
        </authorList>
    </citation>
    <scope>IDENTIFICATION</scope>
    <source>
        <strain evidence="7">CBS 342.82</strain>
    </source>
</reference>
<dbReference type="PANTHER" id="PTHR10720">
    <property type="entry name" value="HEME OXYGENASE"/>
    <property type="match status" value="1"/>
</dbReference>
<dbReference type="OrthoDB" id="652091at2759"/>
<gene>
    <name evidence="7" type="ORF">K489DRAFT_305776</name>
</gene>
<dbReference type="Proteomes" id="UP000504637">
    <property type="component" value="Unplaced"/>
</dbReference>
<dbReference type="GO" id="GO:0046872">
    <property type="term" value="F:metal ion binding"/>
    <property type="evidence" value="ECO:0007669"/>
    <property type="project" value="UniProtKB-KW"/>
</dbReference>
<dbReference type="CDD" id="cd19165">
    <property type="entry name" value="HemeO"/>
    <property type="match status" value="1"/>
</dbReference>
<keyword evidence="5" id="KW-0472">Membrane</keyword>
<dbReference type="InterPro" id="IPR016084">
    <property type="entry name" value="Haem_Oase-like_multi-hlx"/>
</dbReference>